<dbReference type="InterPro" id="IPR050765">
    <property type="entry name" value="Riboflavin_Biosynth_HTPR"/>
</dbReference>
<name>A0ABP8QWJ2_9ACTN</name>
<sequence>MGKLLYSATMSLDGFIAGPGGDMSWLTRHLGPNPEIDELIGRIGALLVGRRTFGGDDPHRGTDKEGKAFGGGWEGPQFVLTHHAPETVIPGVTFVGDLHTAVKAAKAAAGDRYVSILGADVARQCLEAGVLDEILMIVAPVMLGDGVRMFARPDGDPVDLEQIRVTELPHVTNLWFRVRSS</sequence>
<organism evidence="2 3">
    <name type="scientific">Actinoallomurus oryzae</name>
    <dbReference type="NCBI Taxonomy" id="502180"/>
    <lineage>
        <taxon>Bacteria</taxon>
        <taxon>Bacillati</taxon>
        <taxon>Actinomycetota</taxon>
        <taxon>Actinomycetes</taxon>
        <taxon>Streptosporangiales</taxon>
        <taxon>Thermomonosporaceae</taxon>
        <taxon>Actinoallomurus</taxon>
    </lineage>
</organism>
<dbReference type="RefSeq" id="WP_345472391.1">
    <property type="nucleotide sequence ID" value="NZ_BAABHF010000046.1"/>
</dbReference>
<dbReference type="InterPro" id="IPR024072">
    <property type="entry name" value="DHFR-like_dom_sf"/>
</dbReference>
<evidence type="ECO:0000313" key="3">
    <source>
        <dbReference type="Proteomes" id="UP001500503"/>
    </source>
</evidence>
<dbReference type="Gene3D" id="3.40.430.10">
    <property type="entry name" value="Dihydrofolate Reductase, subunit A"/>
    <property type="match status" value="1"/>
</dbReference>
<proteinExistence type="predicted"/>
<dbReference type="Proteomes" id="UP001500503">
    <property type="component" value="Unassembled WGS sequence"/>
</dbReference>
<evidence type="ECO:0000259" key="1">
    <source>
        <dbReference type="Pfam" id="PF01872"/>
    </source>
</evidence>
<protein>
    <submittedName>
        <fullName evidence="2">Dihydrofolate reductase family protein</fullName>
    </submittedName>
</protein>
<keyword evidence="3" id="KW-1185">Reference proteome</keyword>
<dbReference type="Pfam" id="PF01872">
    <property type="entry name" value="RibD_C"/>
    <property type="match status" value="1"/>
</dbReference>
<dbReference type="PANTHER" id="PTHR38011">
    <property type="entry name" value="DIHYDROFOLATE REDUCTASE FAMILY PROTEIN (AFU_ORTHOLOGUE AFUA_8G06820)"/>
    <property type="match status" value="1"/>
</dbReference>
<comment type="caution">
    <text evidence="2">The sequence shown here is derived from an EMBL/GenBank/DDBJ whole genome shotgun (WGS) entry which is preliminary data.</text>
</comment>
<dbReference type="SUPFAM" id="SSF53597">
    <property type="entry name" value="Dihydrofolate reductase-like"/>
    <property type="match status" value="1"/>
</dbReference>
<gene>
    <name evidence="2" type="ORF">GCM10023191_076740</name>
</gene>
<accession>A0ABP8QWJ2</accession>
<reference evidence="3" key="1">
    <citation type="journal article" date="2019" name="Int. J. Syst. Evol. Microbiol.">
        <title>The Global Catalogue of Microorganisms (GCM) 10K type strain sequencing project: providing services to taxonomists for standard genome sequencing and annotation.</title>
        <authorList>
            <consortium name="The Broad Institute Genomics Platform"/>
            <consortium name="The Broad Institute Genome Sequencing Center for Infectious Disease"/>
            <person name="Wu L."/>
            <person name="Ma J."/>
        </authorList>
    </citation>
    <scope>NUCLEOTIDE SEQUENCE [LARGE SCALE GENOMIC DNA]</scope>
    <source>
        <strain evidence="3">JCM 17933</strain>
    </source>
</reference>
<feature type="domain" description="Bacterial bifunctional deaminase-reductase C-terminal" evidence="1">
    <location>
        <begin position="4"/>
        <end position="167"/>
    </location>
</feature>
<evidence type="ECO:0000313" key="2">
    <source>
        <dbReference type="EMBL" id="GAA4511920.1"/>
    </source>
</evidence>
<dbReference type="PANTHER" id="PTHR38011:SF11">
    <property type="entry name" value="2,5-DIAMINO-6-RIBOSYLAMINO-4(3H)-PYRIMIDINONE 5'-PHOSPHATE REDUCTASE"/>
    <property type="match status" value="1"/>
</dbReference>
<dbReference type="EMBL" id="BAABHF010000046">
    <property type="protein sequence ID" value="GAA4511920.1"/>
    <property type="molecule type" value="Genomic_DNA"/>
</dbReference>
<dbReference type="InterPro" id="IPR002734">
    <property type="entry name" value="RibDG_C"/>
</dbReference>